<dbReference type="Pfam" id="PF08395">
    <property type="entry name" value="7tm_7"/>
    <property type="match status" value="1"/>
</dbReference>
<evidence type="ECO:0000256" key="1">
    <source>
        <dbReference type="ARBA" id="ARBA00004651"/>
    </source>
</evidence>
<dbReference type="InterPro" id="IPR013604">
    <property type="entry name" value="7TM_chemorcpt"/>
</dbReference>
<organism evidence="7 8">
    <name type="scientific">Leptosia nina</name>
    <dbReference type="NCBI Taxonomy" id="320188"/>
    <lineage>
        <taxon>Eukaryota</taxon>
        <taxon>Metazoa</taxon>
        <taxon>Ecdysozoa</taxon>
        <taxon>Arthropoda</taxon>
        <taxon>Hexapoda</taxon>
        <taxon>Insecta</taxon>
        <taxon>Pterygota</taxon>
        <taxon>Neoptera</taxon>
        <taxon>Endopterygota</taxon>
        <taxon>Lepidoptera</taxon>
        <taxon>Glossata</taxon>
        <taxon>Ditrysia</taxon>
        <taxon>Papilionoidea</taxon>
        <taxon>Pieridae</taxon>
        <taxon>Pierinae</taxon>
        <taxon>Leptosia</taxon>
    </lineage>
</organism>
<keyword evidence="4 6" id="KW-1133">Transmembrane helix</keyword>
<evidence type="ECO:0000313" key="8">
    <source>
        <dbReference type="Proteomes" id="UP001497472"/>
    </source>
</evidence>
<dbReference type="Proteomes" id="UP001497472">
    <property type="component" value="Unassembled WGS sequence"/>
</dbReference>
<sequence>MEEREEPRIIMRTVYEFQHIITTILEFQIIFMGFEFQKTLASIADELSHLNAQIKTGNKEIVISNSVPSIRSSATLYTETCDVVERFNACNGLLVFSFIILYTLQLVFTADSLANTLQYNKLNSRLAVNCCLDVMWLLFHNIRTIIFIQPWHRISKEVCQIKIQLGKLLQGLAAYEKEILWESKVFYTEVMINNAELKPLGLFTVSRYLFVQIMSVVITYTLVVVQLRN</sequence>
<reference evidence="7 8" key="1">
    <citation type="submission" date="2023-11" db="EMBL/GenBank/DDBJ databases">
        <authorList>
            <person name="Okamura Y."/>
        </authorList>
    </citation>
    <scope>NUCLEOTIDE SEQUENCE [LARGE SCALE GENOMIC DNA]</scope>
</reference>
<protein>
    <recommendedName>
        <fullName evidence="9">Gustatory receptor</fullName>
    </recommendedName>
</protein>
<evidence type="ECO:0000256" key="3">
    <source>
        <dbReference type="ARBA" id="ARBA00022692"/>
    </source>
</evidence>
<keyword evidence="2" id="KW-1003">Cell membrane</keyword>
<name>A0AAV1J4U0_9NEOP</name>
<evidence type="ECO:0000256" key="4">
    <source>
        <dbReference type="ARBA" id="ARBA00022989"/>
    </source>
</evidence>
<evidence type="ECO:0000256" key="6">
    <source>
        <dbReference type="SAM" id="Phobius"/>
    </source>
</evidence>
<dbReference type="GO" id="GO:0005886">
    <property type="term" value="C:plasma membrane"/>
    <property type="evidence" value="ECO:0007669"/>
    <property type="project" value="UniProtKB-SubCell"/>
</dbReference>
<evidence type="ECO:0000256" key="2">
    <source>
        <dbReference type="ARBA" id="ARBA00022475"/>
    </source>
</evidence>
<proteinExistence type="predicted"/>
<keyword evidence="5 6" id="KW-0472">Membrane</keyword>
<dbReference type="AlphaFoldDB" id="A0AAV1J4U0"/>
<feature type="transmembrane region" description="Helical" evidence="6">
    <location>
        <begin position="208"/>
        <end position="227"/>
    </location>
</feature>
<evidence type="ECO:0000313" key="7">
    <source>
        <dbReference type="EMBL" id="CAK1543243.1"/>
    </source>
</evidence>
<keyword evidence="8" id="KW-1185">Reference proteome</keyword>
<dbReference type="GO" id="GO:0050909">
    <property type="term" value="P:sensory perception of taste"/>
    <property type="evidence" value="ECO:0007669"/>
    <property type="project" value="InterPro"/>
</dbReference>
<feature type="transmembrane region" description="Helical" evidence="6">
    <location>
        <begin position="93"/>
        <end position="114"/>
    </location>
</feature>
<evidence type="ECO:0000256" key="5">
    <source>
        <dbReference type="ARBA" id="ARBA00023136"/>
    </source>
</evidence>
<gene>
    <name evidence="7" type="ORF">LNINA_LOCUS3072</name>
</gene>
<dbReference type="EMBL" id="CAVLEF010000004">
    <property type="protein sequence ID" value="CAK1543243.1"/>
    <property type="molecule type" value="Genomic_DNA"/>
</dbReference>
<comment type="caution">
    <text evidence="7">The sequence shown here is derived from an EMBL/GenBank/DDBJ whole genome shotgun (WGS) entry which is preliminary data.</text>
</comment>
<evidence type="ECO:0008006" key="9">
    <source>
        <dbReference type="Google" id="ProtNLM"/>
    </source>
</evidence>
<keyword evidence="3 6" id="KW-0812">Transmembrane</keyword>
<accession>A0AAV1J4U0</accession>
<comment type="subcellular location">
    <subcellularLocation>
        <location evidence="1">Cell membrane</location>
        <topology evidence="1">Multi-pass membrane protein</topology>
    </subcellularLocation>
</comment>